<proteinExistence type="predicted"/>
<dbReference type="EMBL" id="SRLO01001459">
    <property type="protein sequence ID" value="TNN37665.1"/>
    <property type="molecule type" value="Genomic_DNA"/>
</dbReference>
<gene>
    <name evidence="2" type="ORF">EYF80_052167</name>
</gene>
<feature type="region of interest" description="Disordered" evidence="1">
    <location>
        <begin position="1"/>
        <end position="61"/>
    </location>
</feature>
<evidence type="ECO:0000313" key="3">
    <source>
        <dbReference type="Proteomes" id="UP000314294"/>
    </source>
</evidence>
<accession>A0A4Z2F9M4</accession>
<organism evidence="2 3">
    <name type="scientific">Liparis tanakae</name>
    <name type="common">Tanaka's snailfish</name>
    <dbReference type="NCBI Taxonomy" id="230148"/>
    <lineage>
        <taxon>Eukaryota</taxon>
        <taxon>Metazoa</taxon>
        <taxon>Chordata</taxon>
        <taxon>Craniata</taxon>
        <taxon>Vertebrata</taxon>
        <taxon>Euteleostomi</taxon>
        <taxon>Actinopterygii</taxon>
        <taxon>Neopterygii</taxon>
        <taxon>Teleostei</taxon>
        <taxon>Neoteleostei</taxon>
        <taxon>Acanthomorphata</taxon>
        <taxon>Eupercaria</taxon>
        <taxon>Perciformes</taxon>
        <taxon>Cottioidei</taxon>
        <taxon>Cottales</taxon>
        <taxon>Liparidae</taxon>
        <taxon>Liparis</taxon>
    </lineage>
</organism>
<protein>
    <submittedName>
        <fullName evidence="2">Uncharacterized protein</fullName>
    </submittedName>
</protein>
<dbReference type="Proteomes" id="UP000314294">
    <property type="component" value="Unassembled WGS sequence"/>
</dbReference>
<evidence type="ECO:0000256" key="1">
    <source>
        <dbReference type="SAM" id="MobiDB-lite"/>
    </source>
</evidence>
<reference evidence="2 3" key="1">
    <citation type="submission" date="2019-03" db="EMBL/GenBank/DDBJ databases">
        <title>First draft genome of Liparis tanakae, snailfish: a comprehensive survey of snailfish specific genes.</title>
        <authorList>
            <person name="Kim W."/>
            <person name="Song I."/>
            <person name="Jeong J.-H."/>
            <person name="Kim D."/>
            <person name="Kim S."/>
            <person name="Ryu S."/>
            <person name="Song J.Y."/>
            <person name="Lee S.K."/>
        </authorList>
    </citation>
    <scope>NUCLEOTIDE SEQUENCE [LARGE SCALE GENOMIC DNA]</scope>
    <source>
        <tissue evidence="2">Muscle</tissue>
    </source>
</reference>
<feature type="compositionally biased region" description="Pro residues" evidence="1">
    <location>
        <begin position="7"/>
        <end position="19"/>
    </location>
</feature>
<name>A0A4Z2F9M4_9TELE</name>
<comment type="caution">
    <text evidence="2">The sequence shown here is derived from an EMBL/GenBank/DDBJ whole genome shotgun (WGS) entry which is preliminary data.</text>
</comment>
<evidence type="ECO:0000313" key="2">
    <source>
        <dbReference type="EMBL" id="TNN37665.1"/>
    </source>
</evidence>
<dbReference type="AlphaFoldDB" id="A0A4Z2F9M4"/>
<keyword evidence="3" id="KW-1185">Reference proteome</keyword>
<sequence>MLIGPRCRPPGPRCRPPGPLCRRPRSVVPPGPPAQLTDMDRIYSSNQCGANKRQTRDKQET</sequence>